<reference evidence="1" key="1">
    <citation type="submission" date="2021-06" db="EMBL/GenBank/DDBJ databases">
        <authorList>
            <person name="Arsene-Ploetze F."/>
        </authorList>
    </citation>
    <scope>NUCLEOTIDE SEQUENCE</scope>
    <source>
        <strain evidence="1">SBRY1</strain>
    </source>
</reference>
<sequence>MSFRNPLPLVGGYGRGLQVLYQPEVQIEIFPTLPEYC</sequence>
<proteinExistence type="predicted"/>
<dbReference type="Proteomes" id="UP001153328">
    <property type="component" value="Unassembled WGS sequence"/>
</dbReference>
<comment type="caution">
    <text evidence="1">The sequence shown here is derived from an EMBL/GenBank/DDBJ whole genome shotgun (WGS) entry which is preliminary data.</text>
</comment>
<evidence type="ECO:0000313" key="1">
    <source>
        <dbReference type="EMBL" id="CAG7634801.1"/>
    </source>
</evidence>
<organism evidence="1 2">
    <name type="scientific">Actinacidiphila bryophytorum</name>
    <dbReference type="NCBI Taxonomy" id="1436133"/>
    <lineage>
        <taxon>Bacteria</taxon>
        <taxon>Bacillati</taxon>
        <taxon>Actinomycetota</taxon>
        <taxon>Actinomycetes</taxon>
        <taxon>Kitasatosporales</taxon>
        <taxon>Streptomycetaceae</taxon>
        <taxon>Actinacidiphila</taxon>
    </lineage>
</organism>
<gene>
    <name evidence="1" type="ORF">SBRY_21112</name>
</gene>
<protein>
    <submittedName>
        <fullName evidence="1">Uncharacterized protein</fullName>
    </submittedName>
</protein>
<dbReference type="AlphaFoldDB" id="A0A9W4E7J6"/>
<keyword evidence="2" id="KW-1185">Reference proteome</keyword>
<evidence type="ECO:0000313" key="2">
    <source>
        <dbReference type="Proteomes" id="UP001153328"/>
    </source>
</evidence>
<name>A0A9W4E7J6_9ACTN</name>
<accession>A0A9W4E7J6</accession>
<dbReference type="EMBL" id="CAJVAX010000012">
    <property type="protein sequence ID" value="CAG7634801.1"/>
    <property type="molecule type" value="Genomic_DNA"/>
</dbReference>